<accession>A0ABM9NGC5</accession>
<comment type="subcellular location">
    <subcellularLocation>
        <location evidence="1">Cell membrane</location>
        <topology evidence="1">Multi-pass membrane protein</topology>
    </subcellularLocation>
</comment>
<dbReference type="GO" id="GO:0160182">
    <property type="term" value="F:nitrate reductase (quinone) activity"/>
    <property type="evidence" value="ECO:0007669"/>
    <property type="project" value="UniProtKB-EC"/>
</dbReference>
<evidence type="ECO:0000259" key="14">
    <source>
        <dbReference type="Pfam" id="PF02665"/>
    </source>
</evidence>
<feature type="transmembrane region" description="Helical" evidence="13">
    <location>
        <begin position="191"/>
        <end position="220"/>
    </location>
</feature>
<keyword evidence="4" id="KW-0349">Heme</keyword>
<evidence type="ECO:0000256" key="3">
    <source>
        <dbReference type="ARBA" id="ARBA00022475"/>
    </source>
</evidence>
<feature type="transmembrane region" description="Helical" evidence="13">
    <location>
        <begin position="51"/>
        <end position="71"/>
    </location>
</feature>
<evidence type="ECO:0000256" key="7">
    <source>
        <dbReference type="ARBA" id="ARBA00022982"/>
    </source>
</evidence>
<evidence type="ECO:0000256" key="10">
    <source>
        <dbReference type="ARBA" id="ARBA00023004"/>
    </source>
</evidence>
<keyword evidence="6" id="KW-0479">Metal-binding</keyword>
<keyword evidence="16" id="KW-1185">Reference proteome</keyword>
<keyword evidence="10" id="KW-0408">Iron</keyword>
<keyword evidence="5 13" id="KW-0812">Transmembrane</keyword>
<evidence type="ECO:0000256" key="4">
    <source>
        <dbReference type="ARBA" id="ARBA00022617"/>
    </source>
</evidence>
<protein>
    <submittedName>
        <fullName evidence="15">Nitrate reductase A subunit gamma</fullName>
        <ecNumber evidence="15">1.7.5.1</ecNumber>
        <ecNumber evidence="15">1.97.1.-</ecNumber>
    </submittedName>
</protein>
<keyword evidence="2" id="KW-0813">Transport</keyword>
<dbReference type="EC" id="1.97.1.-" evidence="15"/>
<evidence type="ECO:0000256" key="8">
    <source>
        <dbReference type="ARBA" id="ARBA00022989"/>
    </source>
</evidence>
<evidence type="ECO:0000256" key="11">
    <source>
        <dbReference type="ARBA" id="ARBA00023063"/>
    </source>
</evidence>
<feature type="transmembrane region" description="Helical" evidence="13">
    <location>
        <begin position="12"/>
        <end position="31"/>
    </location>
</feature>
<dbReference type="Proteomes" id="UP001497493">
    <property type="component" value="Chromosome"/>
</dbReference>
<dbReference type="Pfam" id="PF02665">
    <property type="entry name" value="Nitrate_red_gam"/>
    <property type="match status" value="1"/>
</dbReference>
<gene>
    <name evidence="15" type="primary">narI</name>
    <name evidence="15" type="ORF">MECH1_V1_0892</name>
</gene>
<feature type="domain" description="NarG-like" evidence="14">
    <location>
        <begin position="9"/>
        <end position="229"/>
    </location>
</feature>
<name>A0ABM9NGC5_9GAMM</name>
<feature type="transmembrane region" description="Helical" evidence="13">
    <location>
        <begin position="132"/>
        <end position="151"/>
    </location>
</feature>
<evidence type="ECO:0000256" key="6">
    <source>
        <dbReference type="ARBA" id="ARBA00022723"/>
    </source>
</evidence>
<keyword evidence="7" id="KW-0249">Electron transport</keyword>
<evidence type="ECO:0000256" key="5">
    <source>
        <dbReference type="ARBA" id="ARBA00022692"/>
    </source>
</evidence>
<dbReference type="InterPro" id="IPR036197">
    <property type="entry name" value="NarG-like_sf"/>
</dbReference>
<dbReference type="EMBL" id="OZ026884">
    <property type="protein sequence ID" value="CAL1239668.1"/>
    <property type="molecule type" value="Genomic_DNA"/>
</dbReference>
<dbReference type="PANTHER" id="PTHR30598">
    <property type="entry name" value="NITRATE REDUCTASE PRIVATE CHAPERONE, REDOX ENZYME MATURATION PROTEIN REMP FAMILY"/>
    <property type="match status" value="1"/>
</dbReference>
<evidence type="ECO:0000313" key="16">
    <source>
        <dbReference type="Proteomes" id="UP001497493"/>
    </source>
</evidence>
<dbReference type="InterPro" id="IPR051936">
    <property type="entry name" value="Heme-iron_electron_transfer"/>
</dbReference>
<dbReference type="InterPro" id="IPR023234">
    <property type="entry name" value="NarG-like_domain"/>
</dbReference>
<dbReference type="InterPro" id="IPR003816">
    <property type="entry name" value="Nitrate_red_gam"/>
</dbReference>
<dbReference type="Gene3D" id="1.20.950.20">
    <property type="entry name" value="Transmembrane di-heme cytochromes, Chain C"/>
    <property type="match status" value="1"/>
</dbReference>
<reference evidence="15 16" key="1">
    <citation type="submission" date="2024-04" db="EMBL/GenBank/DDBJ databases">
        <authorList>
            <person name="Cremers G."/>
        </authorList>
    </citation>
    <scope>NUCLEOTIDE SEQUENCE [LARGE SCALE GENOMIC DNA]</scope>
    <source>
        <strain evidence="15">MeCH1-AG</strain>
    </source>
</reference>
<evidence type="ECO:0000313" key="15">
    <source>
        <dbReference type="EMBL" id="CAL1239668.1"/>
    </source>
</evidence>
<dbReference type="SUPFAM" id="SSF103501">
    <property type="entry name" value="Respiratory nitrate reductase 1 gamma chain"/>
    <property type="match status" value="1"/>
</dbReference>
<evidence type="ECO:0000256" key="9">
    <source>
        <dbReference type="ARBA" id="ARBA00023002"/>
    </source>
</evidence>
<proteinExistence type="predicted"/>
<evidence type="ECO:0000256" key="1">
    <source>
        <dbReference type="ARBA" id="ARBA00004651"/>
    </source>
</evidence>
<keyword evidence="11" id="KW-0534">Nitrate assimilation</keyword>
<dbReference type="NCBIfam" id="TIGR00351">
    <property type="entry name" value="narI"/>
    <property type="match status" value="1"/>
</dbReference>
<keyword evidence="3" id="KW-1003">Cell membrane</keyword>
<dbReference type="PANTHER" id="PTHR30598:SF3">
    <property type="entry name" value="RESPIRATORY NITRATE REDUCTASE 1 GAMMA CHAIN"/>
    <property type="match status" value="1"/>
</dbReference>
<keyword evidence="9 15" id="KW-0560">Oxidoreductase</keyword>
<evidence type="ECO:0000256" key="2">
    <source>
        <dbReference type="ARBA" id="ARBA00022448"/>
    </source>
</evidence>
<keyword evidence="12 13" id="KW-0472">Membrane</keyword>
<sequence>MDVARAVHTALFGIYPYLALSVLLLGSLVRYDRAGYTWQSDSSQLLRARQLRLGSNLFHSGVLIVVAGHFFGFLLPEPWIGWALSPAQHQLVAMVAGGTAGAVAILGLSILLQRRLADPRIRRNSRFWDIAVVLMLWLQLALGLLTVPVSAQHLDGRLFLTLTDYVKGIVTLQGGVADLLWATPWVFRLHILLGFTLFLVAPFTRLVHIWSGFATLAYLFRPYQIVRSRRRLLRPAYHRARRS</sequence>
<evidence type="ECO:0000256" key="13">
    <source>
        <dbReference type="SAM" id="Phobius"/>
    </source>
</evidence>
<dbReference type="RefSeq" id="WP_348759211.1">
    <property type="nucleotide sequence ID" value="NZ_OZ026884.1"/>
</dbReference>
<evidence type="ECO:0000256" key="12">
    <source>
        <dbReference type="ARBA" id="ARBA00023136"/>
    </source>
</evidence>
<feature type="transmembrane region" description="Helical" evidence="13">
    <location>
        <begin position="91"/>
        <end position="112"/>
    </location>
</feature>
<keyword evidence="8 13" id="KW-1133">Transmembrane helix</keyword>
<dbReference type="EC" id="1.7.5.1" evidence="15"/>
<organism evidence="15 16">
    <name type="scientific">Candidatus Methylocalor cossyra</name>
    <dbReference type="NCBI Taxonomy" id="3108543"/>
    <lineage>
        <taxon>Bacteria</taxon>
        <taxon>Pseudomonadati</taxon>
        <taxon>Pseudomonadota</taxon>
        <taxon>Gammaproteobacteria</taxon>
        <taxon>Methylococcales</taxon>
        <taxon>Methylococcaceae</taxon>
        <taxon>Candidatus Methylocalor</taxon>
    </lineage>
</organism>